<proteinExistence type="predicted"/>
<dbReference type="Proteomes" id="UP000619244">
    <property type="component" value="Unassembled WGS sequence"/>
</dbReference>
<dbReference type="AlphaFoldDB" id="A0A918U8L2"/>
<evidence type="ECO:0000256" key="1">
    <source>
        <dbReference type="SAM" id="MobiDB-lite"/>
    </source>
</evidence>
<protein>
    <submittedName>
        <fullName evidence="2">Uncharacterized protein</fullName>
    </submittedName>
</protein>
<evidence type="ECO:0000313" key="2">
    <source>
        <dbReference type="EMBL" id="GGY09831.1"/>
    </source>
</evidence>
<feature type="region of interest" description="Disordered" evidence="1">
    <location>
        <begin position="85"/>
        <end position="107"/>
    </location>
</feature>
<gene>
    <name evidence="2" type="ORF">GCM10010358_73120</name>
</gene>
<name>A0A918U8L2_9ACTN</name>
<reference evidence="2" key="2">
    <citation type="submission" date="2020-09" db="EMBL/GenBank/DDBJ databases">
        <authorList>
            <person name="Sun Q."/>
            <person name="Ohkuma M."/>
        </authorList>
    </citation>
    <scope>NUCLEOTIDE SEQUENCE</scope>
    <source>
        <strain evidence="2">JCM 4790</strain>
    </source>
</reference>
<comment type="caution">
    <text evidence="2">The sequence shown here is derived from an EMBL/GenBank/DDBJ whole genome shotgun (WGS) entry which is preliminary data.</text>
</comment>
<evidence type="ECO:0000313" key="3">
    <source>
        <dbReference type="Proteomes" id="UP000619244"/>
    </source>
</evidence>
<organism evidence="2 3">
    <name type="scientific">Streptomyces minutiscleroticus</name>
    <dbReference type="NCBI Taxonomy" id="68238"/>
    <lineage>
        <taxon>Bacteria</taxon>
        <taxon>Bacillati</taxon>
        <taxon>Actinomycetota</taxon>
        <taxon>Actinomycetes</taxon>
        <taxon>Kitasatosporales</taxon>
        <taxon>Streptomycetaceae</taxon>
        <taxon>Streptomyces</taxon>
    </lineage>
</organism>
<accession>A0A918U8L2</accession>
<keyword evidence="3" id="KW-1185">Reference proteome</keyword>
<sequence>MARSGTGITRYIGDMVDDTKNLVDDILDRGRDVERNTRDTLGRNLRYTEDKDAHRSRTTHSDDDIAALHTKLDLLIAALRHHQAEDTSAEGLEAGRQQPISEETRQLRSEVAELHAKLDRIAAALRHQEDSTSQKEHHTSRD</sequence>
<reference evidence="2" key="1">
    <citation type="journal article" date="2014" name="Int. J. Syst. Evol. Microbiol.">
        <title>Complete genome sequence of Corynebacterium casei LMG S-19264T (=DSM 44701T), isolated from a smear-ripened cheese.</title>
        <authorList>
            <consortium name="US DOE Joint Genome Institute (JGI-PGF)"/>
            <person name="Walter F."/>
            <person name="Albersmeier A."/>
            <person name="Kalinowski J."/>
            <person name="Ruckert C."/>
        </authorList>
    </citation>
    <scope>NUCLEOTIDE SEQUENCE</scope>
    <source>
        <strain evidence="2">JCM 4790</strain>
    </source>
</reference>
<dbReference type="EMBL" id="BMVU01000071">
    <property type="protein sequence ID" value="GGY09831.1"/>
    <property type="molecule type" value="Genomic_DNA"/>
</dbReference>
<feature type="region of interest" description="Disordered" evidence="1">
    <location>
        <begin position="123"/>
        <end position="142"/>
    </location>
</feature>